<dbReference type="InterPro" id="IPR036390">
    <property type="entry name" value="WH_DNA-bd_sf"/>
</dbReference>
<feature type="compositionally biased region" description="Basic and acidic residues" evidence="7">
    <location>
        <begin position="435"/>
        <end position="450"/>
    </location>
</feature>
<dbReference type="Gene3D" id="2.60.200.20">
    <property type="match status" value="1"/>
</dbReference>
<evidence type="ECO:0000313" key="11">
    <source>
        <dbReference type="Proteomes" id="UP000093000"/>
    </source>
</evidence>
<evidence type="ECO:0000256" key="1">
    <source>
        <dbReference type="ARBA" id="ARBA00004123"/>
    </source>
</evidence>
<dbReference type="FunFam" id="1.10.10.10:FF:000135">
    <property type="entry name" value="forkhead box protein G1"/>
    <property type="match status" value="1"/>
</dbReference>
<evidence type="ECO:0000256" key="7">
    <source>
        <dbReference type="SAM" id="MobiDB-lite"/>
    </source>
</evidence>
<dbReference type="OrthoDB" id="5954824at2759"/>
<proteinExistence type="predicted"/>
<protein>
    <submittedName>
        <fullName evidence="10">Fork-head transcriptional regulator 2</fullName>
    </submittedName>
</protein>
<dbReference type="GO" id="GO:0000978">
    <property type="term" value="F:RNA polymerase II cis-regulatory region sequence-specific DNA binding"/>
    <property type="evidence" value="ECO:0007669"/>
    <property type="project" value="TreeGrafter"/>
</dbReference>
<dbReference type="PRINTS" id="PR00053">
    <property type="entry name" value="FORKHEAD"/>
</dbReference>
<keyword evidence="11" id="KW-1185">Reference proteome</keyword>
<dbReference type="GO" id="GO:0005634">
    <property type="term" value="C:nucleus"/>
    <property type="evidence" value="ECO:0007669"/>
    <property type="project" value="UniProtKB-SubCell"/>
</dbReference>
<dbReference type="PANTHER" id="PTHR45881:SF1">
    <property type="entry name" value="FORK HEAD PROTEIN HOMOLOG 2"/>
    <property type="match status" value="1"/>
</dbReference>
<accession>A0A1C7N7V0</accession>
<dbReference type="SUPFAM" id="SSF46785">
    <property type="entry name" value="Winged helix' DNA-binding domain"/>
    <property type="match status" value="1"/>
</dbReference>
<evidence type="ECO:0000313" key="10">
    <source>
        <dbReference type="EMBL" id="OBZ85127.1"/>
    </source>
</evidence>
<feature type="compositionally biased region" description="Polar residues" evidence="7">
    <location>
        <begin position="326"/>
        <end position="335"/>
    </location>
</feature>
<evidence type="ECO:0000256" key="3">
    <source>
        <dbReference type="ARBA" id="ARBA00023125"/>
    </source>
</evidence>
<dbReference type="InterPro" id="IPR001766">
    <property type="entry name" value="Fork_head_dom"/>
</dbReference>
<feature type="compositionally biased region" description="Low complexity" evidence="7">
    <location>
        <begin position="371"/>
        <end position="381"/>
    </location>
</feature>
<dbReference type="Pfam" id="PF00498">
    <property type="entry name" value="FHA"/>
    <property type="match status" value="1"/>
</dbReference>
<dbReference type="PROSITE" id="PS50006">
    <property type="entry name" value="FHA_DOMAIN"/>
    <property type="match status" value="1"/>
</dbReference>
<feature type="region of interest" description="Disordered" evidence="7">
    <location>
        <begin position="420"/>
        <end position="450"/>
    </location>
</feature>
<dbReference type="InterPro" id="IPR018122">
    <property type="entry name" value="TF_fork_head_CS_1"/>
</dbReference>
<feature type="domain" description="FHA" evidence="8">
    <location>
        <begin position="61"/>
        <end position="117"/>
    </location>
</feature>
<dbReference type="SUPFAM" id="SSF49879">
    <property type="entry name" value="SMAD/FHA domain"/>
    <property type="match status" value="1"/>
</dbReference>
<evidence type="ECO:0000256" key="4">
    <source>
        <dbReference type="ARBA" id="ARBA00023163"/>
    </source>
</evidence>
<dbReference type="PROSITE" id="PS00658">
    <property type="entry name" value="FORK_HEAD_2"/>
    <property type="match status" value="1"/>
</dbReference>
<dbReference type="SMART" id="SM00339">
    <property type="entry name" value="FH"/>
    <property type="match status" value="1"/>
</dbReference>
<dbReference type="InterPro" id="IPR000253">
    <property type="entry name" value="FHA_dom"/>
</dbReference>
<dbReference type="CDD" id="cd22701">
    <property type="entry name" value="FHA_FKH1-like"/>
    <property type="match status" value="1"/>
</dbReference>
<keyword evidence="3 6" id="KW-0238">DNA-binding</keyword>
<dbReference type="PROSITE" id="PS00657">
    <property type="entry name" value="FORK_HEAD_1"/>
    <property type="match status" value="1"/>
</dbReference>
<feature type="compositionally biased region" description="Polar residues" evidence="7">
    <location>
        <begin position="382"/>
        <end position="391"/>
    </location>
</feature>
<dbReference type="Gene3D" id="1.10.10.10">
    <property type="entry name" value="Winged helix-like DNA-binding domain superfamily/Winged helix DNA-binding domain"/>
    <property type="match status" value="1"/>
</dbReference>
<reference evidence="10 11" key="1">
    <citation type="submission" date="2016-03" db="EMBL/GenBank/DDBJ databases">
        <title>Choanephora cucurbitarum.</title>
        <authorList>
            <person name="Min B."/>
            <person name="Park H."/>
            <person name="Park J.-H."/>
            <person name="Shin H.-D."/>
            <person name="Choi I.-G."/>
        </authorList>
    </citation>
    <scope>NUCLEOTIDE SEQUENCE [LARGE SCALE GENOMIC DNA]</scope>
    <source>
        <strain evidence="10 11">KUS-F28377</strain>
    </source>
</reference>
<dbReference type="InterPro" id="IPR036388">
    <property type="entry name" value="WH-like_DNA-bd_sf"/>
</dbReference>
<keyword evidence="4" id="KW-0804">Transcription</keyword>
<evidence type="ECO:0000259" key="9">
    <source>
        <dbReference type="PROSITE" id="PS50039"/>
    </source>
</evidence>
<dbReference type="InParanoid" id="A0A1C7N7V0"/>
<feature type="compositionally biased region" description="Polar residues" evidence="7">
    <location>
        <begin position="423"/>
        <end position="434"/>
    </location>
</feature>
<dbReference type="PANTHER" id="PTHR45881">
    <property type="entry name" value="CHECKPOINT SUPPRESSOR 1-LIKE, ISOFORM A-RELATED"/>
    <property type="match status" value="1"/>
</dbReference>
<feature type="region of interest" description="Disordered" evidence="7">
    <location>
        <begin position="281"/>
        <end position="405"/>
    </location>
</feature>
<dbReference type="Pfam" id="PF00250">
    <property type="entry name" value="Forkhead"/>
    <property type="match status" value="1"/>
</dbReference>
<keyword evidence="2" id="KW-0805">Transcription regulation</keyword>
<dbReference type="AlphaFoldDB" id="A0A1C7N7V0"/>
<name>A0A1C7N7V0_9FUNG</name>
<gene>
    <name evidence="10" type="primary">FKH2_0</name>
    <name evidence="10" type="ORF">A0J61_06820</name>
</gene>
<dbReference type="Proteomes" id="UP000093000">
    <property type="component" value="Unassembled WGS sequence"/>
</dbReference>
<feature type="DNA-binding region" description="Fork-head" evidence="6">
    <location>
        <begin position="188"/>
        <end position="284"/>
    </location>
</feature>
<dbReference type="EMBL" id="LUGH01000430">
    <property type="protein sequence ID" value="OBZ85127.1"/>
    <property type="molecule type" value="Genomic_DNA"/>
</dbReference>
<evidence type="ECO:0000256" key="6">
    <source>
        <dbReference type="PROSITE-ProRule" id="PRU00089"/>
    </source>
</evidence>
<evidence type="ECO:0000259" key="8">
    <source>
        <dbReference type="PROSITE" id="PS50006"/>
    </source>
</evidence>
<dbReference type="InterPro" id="IPR030456">
    <property type="entry name" value="TF_fork_head_CS_2"/>
</dbReference>
<dbReference type="GO" id="GO:0000981">
    <property type="term" value="F:DNA-binding transcription factor activity, RNA polymerase II-specific"/>
    <property type="evidence" value="ECO:0007669"/>
    <property type="project" value="TreeGrafter"/>
</dbReference>
<feature type="compositionally biased region" description="Low complexity" evidence="7">
    <location>
        <begin position="336"/>
        <end position="360"/>
    </location>
</feature>
<evidence type="ECO:0000256" key="5">
    <source>
        <dbReference type="ARBA" id="ARBA00023242"/>
    </source>
</evidence>
<evidence type="ECO:0000256" key="2">
    <source>
        <dbReference type="ARBA" id="ARBA00023015"/>
    </source>
</evidence>
<feature type="domain" description="Fork-head" evidence="9">
    <location>
        <begin position="188"/>
        <end position="284"/>
    </location>
</feature>
<dbReference type="PROSITE" id="PS50039">
    <property type="entry name" value="FORK_HEAD_3"/>
    <property type="match status" value="1"/>
</dbReference>
<comment type="caution">
    <text evidence="10">The sequence shown here is derived from an EMBL/GenBank/DDBJ whole genome shotgun (WGS) entry which is preliminary data.</text>
</comment>
<sequence length="450" mass="49597">MTSYSQQTKIADMSLDHSVTMPDVLKTNNGPSLAMIDKEAEPAYAKLEGEDLSYYVRSLSVSLGRNTAKAQEIVDIPLTNTKSVSREHAQLFYNFSCQRFELKVLGKNGAFVDEQFVEKGSSAPLENRAKIQIGEKMLIFFLPKASANSRSKSKQVEYISRPHQLQKMSSQLTASNEFDESVHAKDMKPPYSYAALIAQAIAASAEEKLTLNDIYKHIALNHPYYQMTNNGWQNSVRHNLSLNKAFIKIPRNDLEPGKGAFWAINPDVDVRALFTSSKKHRRSPATAYLSDAETSRKRAKKESSVQTTDLPSEHVIEDEEPVAVPCSTSNPTNTKSSASSSELHSTSPNSPSSLPTPETTKIALDSQKRVSPSPSTSQPSSLQTRPLSSPNSPHPIQKKTYNNNCNSQCFPLTGSVAQLPPQLATQLSPSSSNEATHEVLSKHKTDSQQK</sequence>
<organism evidence="10 11">
    <name type="scientific">Choanephora cucurbitarum</name>
    <dbReference type="NCBI Taxonomy" id="101091"/>
    <lineage>
        <taxon>Eukaryota</taxon>
        <taxon>Fungi</taxon>
        <taxon>Fungi incertae sedis</taxon>
        <taxon>Mucoromycota</taxon>
        <taxon>Mucoromycotina</taxon>
        <taxon>Mucoromycetes</taxon>
        <taxon>Mucorales</taxon>
        <taxon>Mucorineae</taxon>
        <taxon>Choanephoraceae</taxon>
        <taxon>Choanephoroideae</taxon>
        <taxon>Choanephora</taxon>
    </lineage>
</organism>
<dbReference type="InterPro" id="IPR008984">
    <property type="entry name" value="SMAD_FHA_dom_sf"/>
</dbReference>
<dbReference type="STRING" id="101091.A0A1C7N7V0"/>
<comment type="subcellular location">
    <subcellularLocation>
        <location evidence="1 6">Nucleus</location>
    </subcellularLocation>
</comment>
<dbReference type="SMART" id="SM00240">
    <property type="entry name" value="FHA"/>
    <property type="match status" value="1"/>
</dbReference>
<keyword evidence="5 6" id="KW-0539">Nucleus</keyword>